<dbReference type="OMA" id="LHGWTVG"/>
<feature type="domain" description="PARG catalytic Macro" evidence="5">
    <location>
        <begin position="240"/>
        <end position="330"/>
    </location>
</feature>
<dbReference type="GO" id="GO:0005634">
    <property type="term" value="C:nucleus"/>
    <property type="evidence" value="ECO:0000318"/>
    <property type="project" value="GO_Central"/>
</dbReference>
<evidence type="ECO:0000256" key="1">
    <source>
        <dbReference type="ARBA" id="ARBA00009545"/>
    </source>
</evidence>
<dbReference type="GO" id="GO:0005737">
    <property type="term" value="C:cytoplasm"/>
    <property type="evidence" value="ECO:0000318"/>
    <property type="project" value="GO_Central"/>
</dbReference>
<evidence type="ECO:0000256" key="4">
    <source>
        <dbReference type="PIRSR" id="PIRSR607724-1"/>
    </source>
</evidence>
<dbReference type="InterPro" id="IPR007724">
    <property type="entry name" value="Poly_GlycHdrlase"/>
</dbReference>
<gene>
    <name evidence="7" type="ORF">ZOSMA_5G02710</name>
</gene>
<dbReference type="PANTHER" id="PTHR12837">
    <property type="entry name" value="POLY ADP-RIBOSE GLYCOHYDROLASE"/>
    <property type="match status" value="1"/>
</dbReference>
<feature type="active site" evidence="4">
    <location>
        <position position="271"/>
    </location>
</feature>
<evidence type="ECO:0000256" key="3">
    <source>
        <dbReference type="ARBA" id="ARBA00022801"/>
    </source>
</evidence>
<proteinExistence type="inferred from homology"/>
<dbReference type="EC" id="3.2.1.143" evidence="2"/>
<feature type="active site" evidence="4">
    <location>
        <position position="289"/>
    </location>
</feature>
<protein>
    <recommendedName>
        <fullName evidence="2">poly(ADP-ribose) glycohydrolase</fullName>
        <ecNumber evidence="2">3.2.1.143</ecNumber>
    </recommendedName>
</protein>
<dbReference type="Pfam" id="PF20811">
    <property type="entry name" value="PARG_cat_N"/>
    <property type="match status" value="1"/>
</dbReference>
<keyword evidence="3 7" id="KW-0378">Hydrolase</keyword>
<evidence type="ECO:0000313" key="8">
    <source>
        <dbReference type="Proteomes" id="UP000036987"/>
    </source>
</evidence>
<dbReference type="InterPro" id="IPR046372">
    <property type="entry name" value="PARG_cat_C"/>
</dbReference>
<dbReference type="Pfam" id="PF05028">
    <property type="entry name" value="PARG_cat_C"/>
    <property type="match status" value="1"/>
</dbReference>
<organism evidence="7 8">
    <name type="scientific">Zostera marina</name>
    <name type="common">Eelgrass</name>
    <dbReference type="NCBI Taxonomy" id="29655"/>
    <lineage>
        <taxon>Eukaryota</taxon>
        <taxon>Viridiplantae</taxon>
        <taxon>Streptophyta</taxon>
        <taxon>Embryophyta</taxon>
        <taxon>Tracheophyta</taxon>
        <taxon>Spermatophyta</taxon>
        <taxon>Magnoliopsida</taxon>
        <taxon>Liliopsida</taxon>
        <taxon>Zosteraceae</taxon>
        <taxon>Zostera</taxon>
    </lineage>
</organism>
<name>A0A0K9NUU3_ZOSMR</name>
<dbReference type="GO" id="GO:0005975">
    <property type="term" value="P:carbohydrate metabolic process"/>
    <property type="evidence" value="ECO:0007669"/>
    <property type="project" value="InterPro"/>
</dbReference>
<dbReference type="OrthoDB" id="1937899at2759"/>
<dbReference type="STRING" id="29655.A0A0K9NUU3"/>
<dbReference type="GO" id="GO:0009225">
    <property type="term" value="P:nucleotide-sugar metabolic process"/>
    <property type="evidence" value="ECO:0000318"/>
    <property type="project" value="GO_Central"/>
</dbReference>
<dbReference type="AlphaFoldDB" id="A0A0K9NUU3"/>
<accession>A0A0K9NUU3</accession>
<dbReference type="EMBL" id="LFYR01001623">
    <property type="protein sequence ID" value="KMZ60403.1"/>
    <property type="molecule type" value="Genomic_DNA"/>
</dbReference>
<dbReference type="Proteomes" id="UP000036987">
    <property type="component" value="Unassembled WGS sequence"/>
</dbReference>
<dbReference type="GO" id="GO:1990966">
    <property type="term" value="P:ATP generation from poly-ADP-D-ribose"/>
    <property type="evidence" value="ECO:0000318"/>
    <property type="project" value="GO_Central"/>
</dbReference>
<comment type="caution">
    <text evidence="7">The sequence shown here is derived from an EMBL/GenBank/DDBJ whole genome shotgun (WGS) entry which is preliminary data.</text>
</comment>
<feature type="domain" description="PARG helical" evidence="6">
    <location>
        <begin position="85"/>
        <end position="223"/>
    </location>
</feature>
<comment type="similarity">
    <text evidence="1">Belongs to the poly(ADP-ribose) glycohydrolase family.</text>
</comment>
<dbReference type="GO" id="GO:0006282">
    <property type="term" value="P:regulation of DNA repair"/>
    <property type="evidence" value="ECO:0000318"/>
    <property type="project" value="GO_Central"/>
</dbReference>
<keyword evidence="8" id="KW-1185">Reference proteome</keyword>
<evidence type="ECO:0000313" key="7">
    <source>
        <dbReference type="EMBL" id="KMZ60403.1"/>
    </source>
</evidence>
<dbReference type="GO" id="GO:0004649">
    <property type="term" value="F:poly(ADP-ribose) glycohydrolase activity"/>
    <property type="evidence" value="ECO:0000318"/>
    <property type="project" value="GO_Central"/>
</dbReference>
<dbReference type="PANTHER" id="PTHR12837:SF0">
    <property type="entry name" value="POLY(ADP-RIBOSE) GLYCOHYDROLASE"/>
    <property type="match status" value="1"/>
</dbReference>
<evidence type="ECO:0000259" key="5">
    <source>
        <dbReference type="Pfam" id="PF05028"/>
    </source>
</evidence>
<evidence type="ECO:0000256" key="2">
    <source>
        <dbReference type="ARBA" id="ARBA00012255"/>
    </source>
</evidence>
<evidence type="ECO:0000259" key="6">
    <source>
        <dbReference type="Pfam" id="PF20811"/>
    </source>
</evidence>
<feature type="active site" evidence="4">
    <location>
        <position position="290"/>
    </location>
</feature>
<reference evidence="8" key="1">
    <citation type="journal article" date="2016" name="Nature">
        <title>The genome of the seagrass Zostera marina reveals angiosperm adaptation to the sea.</title>
        <authorList>
            <person name="Olsen J.L."/>
            <person name="Rouze P."/>
            <person name="Verhelst B."/>
            <person name="Lin Y.-C."/>
            <person name="Bayer T."/>
            <person name="Collen J."/>
            <person name="Dattolo E."/>
            <person name="De Paoli E."/>
            <person name="Dittami S."/>
            <person name="Maumus F."/>
            <person name="Michel G."/>
            <person name="Kersting A."/>
            <person name="Lauritano C."/>
            <person name="Lohaus R."/>
            <person name="Toepel M."/>
            <person name="Tonon T."/>
            <person name="Vanneste K."/>
            <person name="Amirebrahimi M."/>
            <person name="Brakel J."/>
            <person name="Bostroem C."/>
            <person name="Chovatia M."/>
            <person name="Grimwood J."/>
            <person name="Jenkins J.W."/>
            <person name="Jueterbock A."/>
            <person name="Mraz A."/>
            <person name="Stam W.T."/>
            <person name="Tice H."/>
            <person name="Bornberg-Bauer E."/>
            <person name="Green P.J."/>
            <person name="Pearson G.A."/>
            <person name="Procaccini G."/>
            <person name="Duarte C.M."/>
            <person name="Schmutz J."/>
            <person name="Reusch T.B.H."/>
            <person name="Van de Peer Y."/>
        </authorList>
    </citation>
    <scope>NUCLEOTIDE SEQUENCE [LARGE SCALE GENOMIC DNA]</scope>
    <source>
        <strain evidence="8">cv. Finnish</strain>
    </source>
</reference>
<dbReference type="InterPro" id="IPR048362">
    <property type="entry name" value="PARG_helical"/>
</dbReference>
<sequence>MDVREDLASILPFLPVIHRSSSIFWPPKALDSIKALSLGPDISRVDSGEILFEAILNLRETLGLTTKLARRAAEGYAYFFDELMDRVKARAWFGETIPILARMLLRLPVALNEHYGRVAEEDDGFGGKITTCGTGLRILEKQESGIVLISQELIATLLVCSLLCIFPTSGRTEKSLPGINFDYLFAALHPNGWQSQEEKIKCLIHYFERISSLTPSACVSFERKVLPLEHGSSISYPEAEFWEKSTIPLCTFGVSIEGFIEDHERESLEIDFANAFLGGGSLHRGCVQEEIRFMINPELIIGMLFLPSMDVNEAIEIVGTERFSNYTGKQTSIVAIDALDTPGMRQYGITCLLRETNKAFCGFFNPAEYQDHLKSIQSIVNKSNPTRFNHAENIKMVEGNENLSDRVFNVSNLSHVQKNIGVATGNWGCGAFGGDPELKSIIQWLAASQASRSFIEYYTFGNRPLQRLKQVTEWILQHEWTVGDLWNILIEYSSLRLNGQTRSGFLNWVLPLPEDDSSRNADFMCESRVGETADGVAIARRVKTRFKECLTKVNRWLSGPGLGRD</sequence>